<keyword evidence="2" id="KW-1185">Reference proteome</keyword>
<dbReference type="Proteomes" id="UP000574769">
    <property type="component" value="Unassembled WGS sequence"/>
</dbReference>
<evidence type="ECO:0008006" key="3">
    <source>
        <dbReference type="Google" id="ProtNLM"/>
    </source>
</evidence>
<dbReference type="AlphaFoldDB" id="A0A7W7AJ48"/>
<evidence type="ECO:0000313" key="2">
    <source>
        <dbReference type="Proteomes" id="UP000574769"/>
    </source>
</evidence>
<protein>
    <recommendedName>
        <fullName evidence="3">Phage tail assembly protein</fullName>
    </recommendedName>
</protein>
<accession>A0A7W7AJ48</accession>
<proteinExistence type="predicted"/>
<sequence length="114" mass="12159">MTDQIPTNQATNLSTRQITLDGPVMHGDTVLIEAGQKVTIRKPGSGELRGLTLSALNQLDVLSLEILLPRITSPQILKGASMDVADLMQFGGEVMDFLLPSAAKAAIRSAFPTE</sequence>
<dbReference type="RefSeq" id="WP_184114396.1">
    <property type="nucleotide sequence ID" value="NZ_JACHNY010000004.1"/>
</dbReference>
<reference evidence="1 2" key="1">
    <citation type="submission" date="2020-08" db="EMBL/GenBank/DDBJ databases">
        <title>Genomic Encyclopedia of Type Strains, Phase IV (KMG-IV): sequencing the most valuable type-strain genomes for metagenomic binning, comparative biology and taxonomic classification.</title>
        <authorList>
            <person name="Goeker M."/>
        </authorList>
    </citation>
    <scope>NUCLEOTIDE SEQUENCE [LARGE SCALE GENOMIC DNA]</scope>
    <source>
        <strain evidence="1 2">DSM 15867</strain>
    </source>
</reference>
<organism evidence="1 2">
    <name type="scientific">Sphingomonas abaci</name>
    <dbReference type="NCBI Taxonomy" id="237611"/>
    <lineage>
        <taxon>Bacteria</taxon>
        <taxon>Pseudomonadati</taxon>
        <taxon>Pseudomonadota</taxon>
        <taxon>Alphaproteobacteria</taxon>
        <taxon>Sphingomonadales</taxon>
        <taxon>Sphingomonadaceae</taxon>
        <taxon>Sphingomonas</taxon>
    </lineage>
</organism>
<gene>
    <name evidence="1" type="ORF">GGQ96_002134</name>
</gene>
<comment type="caution">
    <text evidence="1">The sequence shown here is derived from an EMBL/GenBank/DDBJ whole genome shotgun (WGS) entry which is preliminary data.</text>
</comment>
<dbReference type="EMBL" id="JACHNY010000004">
    <property type="protein sequence ID" value="MBB4617998.1"/>
    <property type="molecule type" value="Genomic_DNA"/>
</dbReference>
<name>A0A7W7AJ48_9SPHN</name>
<evidence type="ECO:0000313" key="1">
    <source>
        <dbReference type="EMBL" id="MBB4617998.1"/>
    </source>
</evidence>